<sequence>MFKRTLIAASLTVAALASAQAMAVTGGGATLPAALYKGSADSILPANFSYAAIGSGGGKTAFLTNNPAGFSTTGTVHFAGSDSILSAAEISTYKNTYNASYGPLIQLPSVATSVAIPYKKAGQTALNLTSAQLCEVFSGQKTTWGALLGTSDATTIRVVYRNVSSGTSEILTRHLNSVCPTQFATNSTFSSARIGGIALPSNWVGVANTSEVATAVNAVDGSIGYVGPDGVDATSNAVVARVNGVQPTALNVTLALSSVNPPANAIDAADPSKWSPVVANPASGYKLAAYTNFIFGQCYKDAAVAADVKAFLTQHYSNPGNNTATQAHKFVAVPNAWKTAVTANFITNTSGNNLDINNASVCNAIGRPL</sequence>
<evidence type="ECO:0000256" key="5">
    <source>
        <dbReference type="ARBA" id="ARBA00022448"/>
    </source>
</evidence>
<dbReference type="PIRSF" id="PIRSF002756">
    <property type="entry name" value="PstS"/>
    <property type="match status" value="1"/>
</dbReference>
<comment type="function">
    <text evidence="1 7">Part of the ABC transporter complex PstSACB involved in phosphate import.</text>
</comment>
<dbReference type="Proteomes" id="UP000222460">
    <property type="component" value="Unassembled WGS sequence"/>
</dbReference>
<dbReference type="PANTHER" id="PTHR42996">
    <property type="entry name" value="PHOSPHATE-BINDING PROTEIN PSTS"/>
    <property type="match status" value="1"/>
</dbReference>
<organism evidence="10 11">
    <name type="scientific">Pseudomonas putida</name>
    <name type="common">Arthrobacter siderocapsulatus</name>
    <dbReference type="NCBI Taxonomy" id="303"/>
    <lineage>
        <taxon>Bacteria</taxon>
        <taxon>Pseudomonadati</taxon>
        <taxon>Pseudomonadota</taxon>
        <taxon>Gammaproteobacteria</taxon>
        <taxon>Pseudomonadales</taxon>
        <taxon>Pseudomonadaceae</taxon>
        <taxon>Pseudomonas</taxon>
    </lineage>
</organism>
<gene>
    <name evidence="10" type="ORF">CRX57_03460</name>
</gene>
<evidence type="ECO:0000256" key="2">
    <source>
        <dbReference type="ARBA" id="ARBA00008725"/>
    </source>
</evidence>
<evidence type="ECO:0000259" key="9">
    <source>
        <dbReference type="Pfam" id="PF12849"/>
    </source>
</evidence>
<reference evidence="11" key="1">
    <citation type="submission" date="2017-10" db="EMBL/GenBank/DDBJ databases">
        <title>FDA dAtabase for Regulatory Grade micrObial Sequences (FDA-ARGOS): Supporting development and validation of Infectious Disease Dx tests.</title>
        <authorList>
            <person name="Goldberg B."/>
            <person name="Campos J."/>
            <person name="Tallon L."/>
            <person name="Sadzewicz L."/>
            <person name="Ott S."/>
            <person name="Zhao X."/>
            <person name="Nagaraj S."/>
            <person name="Vavikolanu K."/>
            <person name="Aluvathingal J."/>
            <person name="Nadendla S."/>
            <person name="Geyer C."/>
            <person name="Sichtig H."/>
        </authorList>
    </citation>
    <scope>NUCLEOTIDE SEQUENCE [LARGE SCALE GENOMIC DNA]</scope>
    <source>
        <strain evidence="11">FDAARGOS_376</strain>
    </source>
</reference>
<dbReference type="InterPro" id="IPR024370">
    <property type="entry name" value="PBP_domain"/>
</dbReference>
<dbReference type="RefSeq" id="WP_098964238.1">
    <property type="nucleotide sequence ID" value="NZ_PDKZ01000002.1"/>
</dbReference>
<keyword evidence="5 7" id="KW-0813">Transport</keyword>
<feature type="domain" description="PBP" evidence="9">
    <location>
        <begin position="45"/>
        <end position="313"/>
    </location>
</feature>
<evidence type="ECO:0000256" key="8">
    <source>
        <dbReference type="SAM" id="SignalP"/>
    </source>
</evidence>
<dbReference type="GO" id="GO:0035435">
    <property type="term" value="P:phosphate ion transmembrane transport"/>
    <property type="evidence" value="ECO:0007669"/>
    <property type="project" value="InterPro"/>
</dbReference>
<dbReference type="GO" id="GO:0043190">
    <property type="term" value="C:ATP-binding cassette (ABC) transporter complex"/>
    <property type="evidence" value="ECO:0007669"/>
    <property type="project" value="InterPro"/>
</dbReference>
<accession>A0A2C5W5A5</accession>
<feature type="chain" id="PRO_5012948292" description="Phosphate-binding protein PstS" evidence="8">
    <location>
        <begin position="24"/>
        <end position="369"/>
    </location>
</feature>
<comment type="caution">
    <text evidence="10">The sequence shown here is derived from an EMBL/GenBank/DDBJ whole genome shotgun (WGS) entry which is preliminary data.</text>
</comment>
<evidence type="ECO:0000256" key="3">
    <source>
        <dbReference type="ARBA" id="ARBA00011529"/>
    </source>
</evidence>
<evidence type="ECO:0000313" key="10">
    <source>
        <dbReference type="EMBL" id="PHH39260.1"/>
    </source>
</evidence>
<feature type="signal peptide" evidence="8">
    <location>
        <begin position="1"/>
        <end position="23"/>
    </location>
</feature>
<dbReference type="Gene3D" id="3.40.190.10">
    <property type="entry name" value="Periplasmic binding protein-like II"/>
    <property type="match status" value="2"/>
</dbReference>
<evidence type="ECO:0000256" key="1">
    <source>
        <dbReference type="ARBA" id="ARBA00002841"/>
    </source>
</evidence>
<dbReference type="SUPFAM" id="SSF53850">
    <property type="entry name" value="Periplasmic binding protein-like II"/>
    <property type="match status" value="1"/>
</dbReference>
<dbReference type="PANTHER" id="PTHR42996:SF1">
    <property type="entry name" value="PHOSPHATE-BINDING PROTEIN PSTS"/>
    <property type="match status" value="1"/>
</dbReference>
<evidence type="ECO:0000313" key="11">
    <source>
        <dbReference type="Proteomes" id="UP000222460"/>
    </source>
</evidence>
<comment type="similarity">
    <text evidence="2 7">Belongs to the PstS family.</text>
</comment>
<evidence type="ECO:0000256" key="6">
    <source>
        <dbReference type="ARBA" id="ARBA00022592"/>
    </source>
</evidence>
<keyword evidence="6 7" id="KW-0592">Phosphate transport</keyword>
<dbReference type="Pfam" id="PF12849">
    <property type="entry name" value="PBP_like_2"/>
    <property type="match status" value="1"/>
</dbReference>
<dbReference type="AlphaFoldDB" id="A0A2C5W5A5"/>
<comment type="subunit">
    <text evidence="3 7">The complex is composed of two ATP-binding proteins (PstB), two transmembrane proteins (PstC and PstA) and a solute-binding protein (PstS).</text>
</comment>
<keyword evidence="8" id="KW-0732">Signal</keyword>
<evidence type="ECO:0000256" key="7">
    <source>
        <dbReference type="PIRNR" id="PIRNR002756"/>
    </source>
</evidence>
<proteinExistence type="inferred from homology"/>
<evidence type="ECO:0000256" key="4">
    <source>
        <dbReference type="ARBA" id="ARBA00021889"/>
    </source>
</evidence>
<protein>
    <recommendedName>
        <fullName evidence="4 7">Phosphate-binding protein PstS</fullName>
    </recommendedName>
</protein>
<dbReference type="EMBL" id="PDKZ01000002">
    <property type="protein sequence ID" value="PHH39260.1"/>
    <property type="molecule type" value="Genomic_DNA"/>
</dbReference>
<dbReference type="GO" id="GO:0042301">
    <property type="term" value="F:phosphate ion binding"/>
    <property type="evidence" value="ECO:0007669"/>
    <property type="project" value="InterPro"/>
</dbReference>
<name>A0A2C5W5A5_PSEPU</name>
<dbReference type="InterPro" id="IPR050962">
    <property type="entry name" value="Phosphate-bind_PstS"/>
</dbReference>
<dbReference type="InterPro" id="IPR005673">
    <property type="entry name" value="ABC_phos-bd_PstS"/>
</dbReference>